<dbReference type="EMBL" id="CP036275">
    <property type="protein sequence ID" value="QDU36488.1"/>
    <property type="molecule type" value="Genomic_DNA"/>
</dbReference>
<protein>
    <recommendedName>
        <fullName evidence="1">3-keto-alpha-glucoside-1,2-lyase/3-keto-2-hydroxy-glucal hydratase domain-containing protein</fullName>
    </recommendedName>
</protein>
<dbReference type="AlphaFoldDB" id="A0A517Z206"/>
<accession>A0A517Z206</accession>
<dbReference type="RefSeq" id="WP_145367143.1">
    <property type="nucleotide sequence ID" value="NZ_CP036275.1"/>
</dbReference>
<dbReference type="GO" id="GO:0016787">
    <property type="term" value="F:hydrolase activity"/>
    <property type="evidence" value="ECO:0007669"/>
    <property type="project" value="InterPro"/>
</dbReference>
<evidence type="ECO:0000313" key="2">
    <source>
        <dbReference type="EMBL" id="QDU36488.1"/>
    </source>
</evidence>
<dbReference type="Proteomes" id="UP000320496">
    <property type="component" value="Chromosome"/>
</dbReference>
<dbReference type="OrthoDB" id="176168at2"/>
<keyword evidence="3" id="KW-1185">Reference proteome</keyword>
<dbReference type="PANTHER" id="PTHR33546:SF1">
    <property type="entry name" value="LARGE, MULTIFUNCTIONAL SECRETED PROTEIN"/>
    <property type="match status" value="1"/>
</dbReference>
<proteinExistence type="predicted"/>
<gene>
    <name evidence="2" type="ORF">Mal4_07740</name>
</gene>
<evidence type="ECO:0000313" key="3">
    <source>
        <dbReference type="Proteomes" id="UP000320496"/>
    </source>
</evidence>
<dbReference type="InterPro" id="IPR010496">
    <property type="entry name" value="AL/BT2_dom"/>
</dbReference>
<dbReference type="Pfam" id="PF06439">
    <property type="entry name" value="3keto-disac_hyd"/>
    <property type="match status" value="1"/>
</dbReference>
<reference evidence="2 3" key="1">
    <citation type="submission" date="2019-02" db="EMBL/GenBank/DDBJ databases">
        <title>Deep-cultivation of Planctomycetes and their phenomic and genomic characterization uncovers novel biology.</title>
        <authorList>
            <person name="Wiegand S."/>
            <person name="Jogler M."/>
            <person name="Boedeker C."/>
            <person name="Pinto D."/>
            <person name="Vollmers J."/>
            <person name="Rivas-Marin E."/>
            <person name="Kohn T."/>
            <person name="Peeters S.H."/>
            <person name="Heuer A."/>
            <person name="Rast P."/>
            <person name="Oberbeckmann S."/>
            <person name="Bunk B."/>
            <person name="Jeske O."/>
            <person name="Meyerdierks A."/>
            <person name="Storesund J.E."/>
            <person name="Kallscheuer N."/>
            <person name="Luecker S."/>
            <person name="Lage O.M."/>
            <person name="Pohl T."/>
            <person name="Merkel B.J."/>
            <person name="Hornburger P."/>
            <person name="Mueller R.-W."/>
            <person name="Bruemmer F."/>
            <person name="Labrenz M."/>
            <person name="Spormann A.M."/>
            <person name="Op den Camp H."/>
            <person name="Overmann J."/>
            <person name="Amann R."/>
            <person name="Jetten M.S.M."/>
            <person name="Mascher T."/>
            <person name="Medema M.H."/>
            <person name="Devos D.P."/>
            <person name="Kaster A.-K."/>
            <person name="Ovreas L."/>
            <person name="Rohde M."/>
            <person name="Galperin M.Y."/>
            <person name="Jogler C."/>
        </authorList>
    </citation>
    <scope>NUCLEOTIDE SEQUENCE [LARGE SCALE GENOMIC DNA]</scope>
    <source>
        <strain evidence="2 3">Mal4</strain>
    </source>
</reference>
<evidence type="ECO:0000259" key="1">
    <source>
        <dbReference type="Pfam" id="PF06439"/>
    </source>
</evidence>
<dbReference type="Gene3D" id="2.60.120.560">
    <property type="entry name" value="Exo-inulinase, domain 1"/>
    <property type="match status" value="1"/>
</dbReference>
<name>A0A517Z206_9PLAN</name>
<feature type="domain" description="3-keto-alpha-glucoside-1,2-lyase/3-keto-2-hydroxy-glucal hydratase" evidence="1">
    <location>
        <begin position="57"/>
        <end position="242"/>
    </location>
</feature>
<sequence>MLQTLSRRPLALAGIAVVVTGSLTTFAAFNNEWKSGIEWPEPAVVDPGPVGGPPADAIVLFDGTDLSQWKGGEKWTLEDGYGICGSTITSKQKFGDCQLHVEFASPPEVESSSQGRGNSGIYLMGRYELQILDSYENETYYDGQCGAVYKQRPPLVNACRPPGEWQTYDIIFKAPRFDDEGAVTSPATITVLHNGVLIQDHFELLGGTAYHRPPEYKAHGPRASLAIQHHGDAVRFRNIWIRDLMPPEEEEAGAGSQE</sequence>
<organism evidence="2 3">
    <name type="scientific">Maioricimonas rarisocia</name>
    <dbReference type="NCBI Taxonomy" id="2528026"/>
    <lineage>
        <taxon>Bacteria</taxon>
        <taxon>Pseudomonadati</taxon>
        <taxon>Planctomycetota</taxon>
        <taxon>Planctomycetia</taxon>
        <taxon>Planctomycetales</taxon>
        <taxon>Planctomycetaceae</taxon>
        <taxon>Maioricimonas</taxon>
    </lineage>
</organism>
<dbReference type="KEGG" id="mri:Mal4_07740"/>
<dbReference type="PANTHER" id="PTHR33546">
    <property type="entry name" value="LARGE, MULTIFUNCTIONAL SECRETED PROTEIN-RELATED"/>
    <property type="match status" value="1"/>
</dbReference>